<sequence>MDKTGIMDDTEIRISGIEALNKTLGSAAALRFLTLFHHESTDYVEISRRLYEGQTIEEIFERAQRHWKG</sequence>
<comment type="caution">
    <text evidence="1">The sequence shown here is derived from an EMBL/GenBank/DDBJ whole genome shotgun (WGS) entry which is preliminary data.</text>
</comment>
<accession>A0A812A1X2</accession>
<name>A0A812A1X2_9EURY</name>
<dbReference type="EMBL" id="CAJHZY010000015">
    <property type="protein sequence ID" value="CAD7766805.1"/>
    <property type="molecule type" value="Genomic_DNA"/>
</dbReference>
<dbReference type="AlphaFoldDB" id="A0A812A1X2"/>
<proteinExistence type="predicted"/>
<evidence type="ECO:0000313" key="2">
    <source>
        <dbReference type="Proteomes" id="UP000614580"/>
    </source>
</evidence>
<dbReference type="Proteomes" id="UP000614580">
    <property type="component" value="Unassembled WGS sequence"/>
</dbReference>
<reference evidence="1" key="1">
    <citation type="submission" date="2020-12" db="EMBL/GenBank/DDBJ databases">
        <authorList>
            <person name="Hahn C.J."/>
            <person name="Laso-Perez R."/>
            <person name="Vulcano F."/>
            <person name="Vaziourakis K.-M."/>
            <person name="Stokke R."/>
            <person name="Steen I.H."/>
            <person name="Teske A."/>
            <person name="Boetius A."/>
            <person name="Liebeke M."/>
            <person name="Amann R."/>
            <person name="Knittel K."/>
        </authorList>
    </citation>
    <scope>NUCLEOTIDE SEQUENCE</scope>
    <source>
        <strain evidence="1">Gfbio:c6db26ca-90af-429b-aeed-0e3e8aed0b5e:GoM-Arc1_AMV-AAA_792_C10</strain>
    </source>
</reference>
<gene>
    <name evidence="1" type="ORF">DNFNHJIP_00205</name>
</gene>
<organism evidence="1 2">
    <name type="scientific">Candidatus Argoarchaeum ethanivorans</name>
    <dbReference type="NCBI Taxonomy" id="2608793"/>
    <lineage>
        <taxon>Archaea</taxon>
        <taxon>Methanobacteriati</taxon>
        <taxon>Methanobacteriota</taxon>
        <taxon>Stenosarchaea group</taxon>
        <taxon>Methanomicrobia</taxon>
        <taxon>Methanosarcinales</taxon>
        <taxon>Methanosarcinales incertae sedis</taxon>
        <taxon>GOM Arc I cluster</taxon>
        <taxon>Candidatus Argoarchaeum</taxon>
    </lineage>
</organism>
<protein>
    <submittedName>
        <fullName evidence="1">Uncharacterized protein</fullName>
    </submittedName>
</protein>
<evidence type="ECO:0000313" key="1">
    <source>
        <dbReference type="EMBL" id="CAD7766805.1"/>
    </source>
</evidence>